<dbReference type="EMBL" id="JAHWGI010001408">
    <property type="protein sequence ID" value="KAK3930022.1"/>
    <property type="molecule type" value="Genomic_DNA"/>
</dbReference>
<evidence type="ECO:0000313" key="3">
    <source>
        <dbReference type="Proteomes" id="UP001219518"/>
    </source>
</evidence>
<evidence type="ECO:0000313" key="2">
    <source>
        <dbReference type="EMBL" id="KAK3930022.1"/>
    </source>
</evidence>
<reference evidence="2" key="1">
    <citation type="submission" date="2021-07" db="EMBL/GenBank/DDBJ databases">
        <authorList>
            <person name="Catto M.A."/>
            <person name="Jacobson A."/>
            <person name="Kennedy G."/>
            <person name="Labadie P."/>
            <person name="Hunt B.G."/>
            <person name="Srinivasan R."/>
        </authorList>
    </citation>
    <scope>NUCLEOTIDE SEQUENCE</scope>
    <source>
        <strain evidence="2">PL_HMW_Pooled</strain>
        <tissue evidence="2">Head</tissue>
    </source>
</reference>
<reference evidence="2" key="2">
    <citation type="journal article" date="2023" name="BMC Genomics">
        <title>Pest status, molecular evolution, and epigenetic factors derived from the genome assembly of Frankliniella fusca, a thysanopteran phytovirus vector.</title>
        <authorList>
            <person name="Catto M.A."/>
            <person name="Labadie P.E."/>
            <person name="Jacobson A.L."/>
            <person name="Kennedy G.G."/>
            <person name="Srinivasan R."/>
            <person name="Hunt B.G."/>
        </authorList>
    </citation>
    <scope>NUCLEOTIDE SEQUENCE</scope>
    <source>
        <strain evidence="2">PL_HMW_Pooled</strain>
    </source>
</reference>
<evidence type="ECO:0000256" key="1">
    <source>
        <dbReference type="SAM" id="MobiDB-lite"/>
    </source>
</evidence>
<proteinExistence type="predicted"/>
<keyword evidence="3" id="KW-1185">Reference proteome</keyword>
<feature type="region of interest" description="Disordered" evidence="1">
    <location>
        <begin position="1"/>
        <end position="36"/>
    </location>
</feature>
<name>A0AAE1LTQ6_9NEOP</name>
<gene>
    <name evidence="2" type="ORF">KUF71_022118</name>
</gene>
<accession>A0AAE1LTQ6</accession>
<feature type="compositionally biased region" description="Pro residues" evidence="1">
    <location>
        <begin position="14"/>
        <end position="28"/>
    </location>
</feature>
<comment type="caution">
    <text evidence="2">The sequence shown here is derived from an EMBL/GenBank/DDBJ whole genome shotgun (WGS) entry which is preliminary data.</text>
</comment>
<dbReference type="AlphaFoldDB" id="A0AAE1LTQ6"/>
<sequence>MSSAALVATLDAPPSGPAAAAPPPPTPTPSATNRAEPILILTCAATRDRSTEKSFKELLWTRKMHLILKREKTEKLKGNSEQRSVGSSLLLVLGVSHG</sequence>
<dbReference type="Proteomes" id="UP001219518">
    <property type="component" value="Unassembled WGS sequence"/>
</dbReference>
<organism evidence="2 3">
    <name type="scientific">Frankliniella fusca</name>
    <dbReference type="NCBI Taxonomy" id="407009"/>
    <lineage>
        <taxon>Eukaryota</taxon>
        <taxon>Metazoa</taxon>
        <taxon>Ecdysozoa</taxon>
        <taxon>Arthropoda</taxon>
        <taxon>Hexapoda</taxon>
        <taxon>Insecta</taxon>
        <taxon>Pterygota</taxon>
        <taxon>Neoptera</taxon>
        <taxon>Paraneoptera</taxon>
        <taxon>Thysanoptera</taxon>
        <taxon>Terebrantia</taxon>
        <taxon>Thripoidea</taxon>
        <taxon>Thripidae</taxon>
        <taxon>Frankliniella</taxon>
    </lineage>
</organism>
<protein>
    <submittedName>
        <fullName evidence="2">5-hydroxybenzimidazole synthase BzaA</fullName>
    </submittedName>
</protein>